<sequence>MWHYQMGCTYATTKICEGWREASKCLTTTSNVMGVPGRVRPPHIADYNPHGPPVMIHPVQHPVQNPAVTGRNSKSASDRNFALVQYLLLTMVIGWLDVALVANLCCICRKAIGVSDPV</sequence>
<feature type="transmembrane region" description="Helical" evidence="1">
    <location>
        <begin position="81"/>
        <end position="102"/>
    </location>
</feature>
<dbReference type="EnsemblMetazoa" id="AMAM003734-RA">
    <property type="protein sequence ID" value="AMAM003734-PA"/>
    <property type="gene ID" value="AMAM003734"/>
</dbReference>
<keyword evidence="1" id="KW-1133">Transmembrane helix</keyword>
<keyword evidence="1" id="KW-0472">Membrane</keyword>
<dbReference type="AlphaFoldDB" id="A0A182SC01"/>
<dbReference type="Proteomes" id="UP000075901">
    <property type="component" value="Unassembled WGS sequence"/>
</dbReference>
<proteinExistence type="predicted"/>
<reference evidence="3" key="1">
    <citation type="submission" date="2013-09" db="EMBL/GenBank/DDBJ databases">
        <title>The Genome Sequence of Anopheles maculatus species B.</title>
        <authorList>
            <consortium name="The Broad Institute Genomics Platform"/>
            <person name="Neafsey D.E."/>
            <person name="Besansky N."/>
            <person name="Howell P."/>
            <person name="Walton C."/>
            <person name="Young S.K."/>
            <person name="Zeng Q."/>
            <person name="Gargeya S."/>
            <person name="Fitzgerald M."/>
            <person name="Haas B."/>
            <person name="Abouelleil A."/>
            <person name="Allen A.W."/>
            <person name="Alvarado L."/>
            <person name="Arachchi H.M."/>
            <person name="Berlin A.M."/>
            <person name="Chapman S.B."/>
            <person name="Gainer-Dewar J."/>
            <person name="Goldberg J."/>
            <person name="Griggs A."/>
            <person name="Gujja S."/>
            <person name="Hansen M."/>
            <person name="Howarth C."/>
            <person name="Imamovic A."/>
            <person name="Ireland A."/>
            <person name="Larimer J."/>
            <person name="McCowan C."/>
            <person name="Murphy C."/>
            <person name="Pearson M."/>
            <person name="Poon T.W."/>
            <person name="Priest M."/>
            <person name="Roberts A."/>
            <person name="Saif S."/>
            <person name="Shea T."/>
            <person name="Sisk P."/>
            <person name="Sykes S."/>
            <person name="Wortman J."/>
            <person name="Nusbaum C."/>
            <person name="Birren B."/>
        </authorList>
    </citation>
    <scope>NUCLEOTIDE SEQUENCE [LARGE SCALE GENOMIC DNA]</scope>
    <source>
        <strain evidence="3">maculatus3</strain>
    </source>
</reference>
<protein>
    <submittedName>
        <fullName evidence="2">Uncharacterized protein</fullName>
    </submittedName>
</protein>
<dbReference type="VEuPathDB" id="VectorBase:AMAM003734"/>
<reference evidence="2" key="2">
    <citation type="submission" date="2020-05" db="UniProtKB">
        <authorList>
            <consortium name="EnsemblMetazoa"/>
        </authorList>
    </citation>
    <scope>IDENTIFICATION</scope>
    <source>
        <strain evidence="2">maculatus3</strain>
    </source>
</reference>
<evidence type="ECO:0000313" key="2">
    <source>
        <dbReference type="EnsemblMetazoa" id="AMAM003734-PA"/>
    </source>
</evidence>
<name>A0A182SC01_9DIPT</name>
<keyword evidence="3" id="KW-1185">Reference proteome</keyword>
<evidence type="ECO:0000256" key="1">
    <source>
        <dbReference type="SAM" id="Phobius"/>
    </source>
</evidence>
<accession>A0A182SC01</accession>
<evidence type="ECO:0000313" key="3">
    <source>
        <dbReference type="Proteomes" id="UP000075901"/>
    </source>
</evidence>
<keyword evidence="1" id="KW-0812">Transmembrane</keyword>
<organism evidence="2 3">
    <name type="scientific">Anopheles maculatus</name>
    <dbReference type="NCBI Taxonomy" id="74869"/>
    <lineage>
        <taxon>Eukaryota</taxon>
        <taxon>Metazoa</taxon>
        <taxon>Ecdysozoa</taxon>
        <taxon>Arthropoda</taxon>
        <taxon>Hexapoda</taxon>
        <taxon>Insecta</taxon>
        <taxon>Pterygota</taxon>
        <taxon>Neoptera</taxon>
        <taxon>Endopterygota</taxon>
        <taxon>Diptera</taxon>
        <taxon>Nematocera</taxon>
        <taxon>Culicoidea</taxon>
        <taxon>Culicidae</taxon>
        <taxon>Anophelinae</taxon>
        <taxon>Anopheles</taxon>
        <taxon>Anopheles maculatus group</taxon>
    </lineage>
</organism>